<dbReference type="InterPro" id="IPR050570">
    <property type="entry name" value="Cell_wall_metabolism_enzyme"/>
</dbReference>
<name>A0A9D9NL43_9BACT</name>
<dbReference type="CDD" id="cd12797">
    <property type="entry name" value="M23_peptidase"/>
    <property type="match status" value="1"/>
</dbReference>
<protein>
    <submittedName>
        <fullName evidence="3">M23 family metallopeptidase</fullName>
    </submittedName>
</protein>
<evidence type="ECO:0000259" key="2">
    <source>
        <dbReference type="Pfam" id="PF01551"/>
    </source>
</evidence>
<sequence length="224" mass="24699">MKTKKWMMLAAGVIMTTTPLFAQFNTVMPGRTTGVSESVSLKDDDMGNRQGKAFMEGCLSEEKSAPASSGEAGKEKWVQRYLSVCYPLRKMKVNSPYGYRTDPFTGKRKFHNGIDLHARGDKVLAMMEGTVIKVGQDRASGKYVVLRHGEFTVSYCHLSRILVGKGAVVRPRDAVGITGNTGRSTGEHLHITCRRNGKSVNPAKIFNYIKTTREKCLAALAEMS</sequence>
<dbReference type="SUPFAM" id="SSF51261">
    <property type="entry name" value="Duplicated hybrid motif"/>
    <property type="match status" value="1"/>
</dbReference>
<dbReference type="PANTHER" id="PTHR21666:SF270">
    <property type="entry name" value="MUREIN HYDROLASE ACTIVATOR ENVC"/>
    <property type="match status" value="1"/>
</dbReference>
<feature type="signal peptide" evidence="1">
    <location>
        <begin position="1"/>
        <end position="22"/>
    </location>
</feature>
<accession>A0A9D9NL43</accession>
<evidence type="ECO:0000256" key="1">
    <source>
        <dbReference type="SAM" id="SignalP"/>
    </source>
</evidence>
<evidence type="ECO:0000313" key="3">
    <source>
        <dbReference type="EMBL" id="MBO8477724.1"/>
    </source>
</evidence>
<proteinExistence type="predicted"/>
<reference evidence="3" key="1">
    <citation type="submission" date="2020-10" db="EMBL/GenBank/DDBJ databases">
        <authorList>
            <person name="Gilroy R."/>
        </authorList>
    </citation>
    <scope>NUCLEOTIDE SEQUENCE</scope>
    <source>
        <strain evidence="3">2478</strain>
    </source>
</reference>
<dbReference type="GO" id="GO:0004222">
    <property type="term" value="F:metalloendopeptidase activity"/>
    <property type="evidence" value="ECO:0007669"/>
    <property type="project" value="TreeGrafter"/>
</dbReference>
<dbReference type="EMBL" id="JADILZ010000023">
    <property type="protein sequence ID" value="MBO8477724.1"/>
    <property type="molecule type" value="Genomic_DNA"/>
</dbReference>
<gene>
    <name evidence="3" type="ORF">IAB80_02330</name>
</gene>
<organism evidence="3 4">
    <name type="scientific">Candidatus Cryptobacteroides excrementipullorum</name>
    <dbReference type="NCBI Taxonomy" id="2840761"/>
    <lineage>
        <taxon>Bacteria</taxon>
        <taxon>Pseudomonadati</taxon>
        <taxon>Bacteroidota</taxon>
        <taxon>Bacteroidia</taxon>
        <taxon>Bacteroidales</taxon>
        <taxon>Candidatus Cryptobacteroides</taxon>
    </lineage>
</organism>
<evidence type="ECO:0000313" key="4">
    <source>
        <dbReference type="Proteomes" id="UP000823771"/>
    </source>
</evidence>
<feature type="domain" description="M23ase beta-sheet core" evidence="2">
    <location>
        <begin position="109"/>
        <end position="202"/>
    </location>
</feature>
<dbReference type="Gene3D" id="2.70.70.10">
    <property type="entry name" value="Glucose Permease (Domain IIA)"/>
    <property type="match status" value="1"/>
</dbReference>
<comment type="caution">
    <text evidence="3">The sequence shown here is derived from an EMBL/GenBank/DDBJ whole genome shotgun (WGS) entry which is preliminary data.</text>
</comment>
<feature type="chain" id="PRO_5039239682" evidence="1">
    <location>
        <begin position="23"/>
        <end position="224"/>
    </location>
</feature>
<dbReference type="PANTHER" id="PTHR21666">
    <property type="entry name" value="PEPTIDASE-RELATED"/>
    <property type="match status" value="1"/>
</dbReference>
<reference evidence="3" key="2">
    <citation type="journal article" date="2021" name="PeerJ">
        <title>Extensive microbial diversity within the chicken gut microbiome revealed by metagenomics and culture.</title>
        <authorList>
            <person name="Gilroy R."/>
            <person name="Ravi A."/>
            <person name="Getino M."/>
            <person name="Pursley I."/>
            <person name="Horton D.L."/>
            <person name="Alikhan N.F."/>
            <person name="Baker D."/>
            <person name="Gharbi K."/>
            <person name="Hall N."/>
            <person name="Watson M."/>
            <person name="Adriaenssens E.M."/>
            <person name="Foster-Nyarko E."/>
            <person name="Jarju S."/>
            <person name="Secka A."/>
            <person name="Antonio M."/>
            <person name="Oren A."/>
            <person name="Chaudhuri R.R."/>
            <person name="La Ragione R."/>
            <person name="Hildebrand F."/>
            <person name="Pallen M.J."/>
        </authorList>
    </citation>
    <scope>NUCLEOTIDE SEQUENCE</scope>
    <source>
        <strain evidence="3">2478</strain>
    </source>
</reference>
<dbReference type="InterPro" id="IPR016047">
    <property type="entry name" value="M23ase_b-sheet_dom"/>
</dbReference>
<dbReference type="Proteomes" id="UP000823771">
    <property type="component" value="Unassembled WGS sequence"/>
</dbReference>
<dbReference type="Pfam" id="PF01551">
    <property type="entry name" value="Peptidase_M23"/>
    <property type="match status" value="1"/>
</dbReference>
<keyword evidence="1" id="KW-0732">Signal</keyword>
<dbReference type="AlphaFoldDB" id="A0A9D9NL43"/>
<dbReference type="InterPro" id="IPR011055">
    <property type="entry name" value="Dup_hybrid_motif"/>
</dbReference>